<evidence type="ECO:0000313" key="5">
    <source>
        <dbReference type="EMBL" id="MBF4691778.1"/>
    </source>
</evidence>
<feature type="domain" description="Peptidase M16 N-terminal" evidence="3">
    <location>
        <begin position="14"/>
        <end position="160"/>
    </location>
</feature>
<dbReference type="InterPro" id="IPR001431">
    <property type="entry name" value="Pept_M16_Zn_BS"/>
</dbReference>
<name>A0ABR9ZMU0_9FIRM</name>
<dbReference type="InterPro" id="IPR050361">
    <property type="entry name" value="MPP/UQCRC_Complex"/>
</dbReference>
<evidence type="ECO:0000259" key="3">
    <source>
        <dbReference type="Pfam" id="PF00675"/>
    </source>
</evidence>
<dbReference type="Pfam" id="PF05193">
    <property type="entry name" value="Peptidase_M16_C"/>
    <property type="match status" value="1"/>
</dbReference>
<feature type="domain" description="Peptidase M16 C-terminal" evidence="4">
    <location>
        <begin position="166"/>
        <end position="338"/>
    </location>
</feature>
<dbReference type="Proteomes" id="UP000614200">
    <property type="component" value="Unassembled WGS sequence"/>
</dbReference>
<evidence type="ECO:0000313" key="6">
    <source>
        <dbReference type="Proteomes" id="UP000614200"/>
    </source>
</evidence>
<dbReference type="SUPFAM" id="SSF63411">
    <property type="entry name" value="LuxS/MPP-like metallohydrolase"/>
    <property type="match status" value="2"/>
</dbReference>
<evidence type="ECO:0000256" key="2">
    <source>
        <dbReference type="RuleBase" id="RU004447"/>
    </source>
</evidence>
<gene>
    <name evidence="5" type="ORF">ISU02_01535</name>
</gene>
<dbReference type="InterPro" id="IPR011765">
    <property type="entry name" value="Pept_M16_N"/>
</dbReference>
<comment type="caution">
    <text evidence="5">The sequence shown here is derived from an EMBL/GenBank/DDBJ whole genome shotgun (WGS) entry which is preliminary data.</text>
</comment>
<dbReference type="PROSITE" id="PS00143">
    <property type="entry name" value="INSULINASE"/>
    <property type="match status" value="1"/>
</dbReference>
<dbReference type="PANTHER" id="PTHR11851:SF49">
    <property type="entry name" value="MITOCHONDRIAL-PROCESSING PEPTIDASE SUBUNIT ALPHA"/>
    <property type="match status" value="1"/>
</dbReference>
<dbReference type="EMBL" id="JADKNH010000001">
    <property type="protein sequence ID" value="MBF4691778.1"/>
    <property type="molecule type" value="Genomic_DNA"/>
</dbReference>
<proteinExistence type="inferred from homology"/>
<keyword evidence="6" id="KW-1185">Reference proteome</keyword>
<dbReference type="InterPro" id="IPR007863">
    <property type="entry name" value="Peptidase_M16_C"/>
</dbReference>
<organism evidence="5 6">
    <name type="scientific">Fusibacter ferrireducens</name>
    <dbReference type="NCBI Taxonomy" id="2785058"/>
    <lineage>
        <taxon>Bacteria</taxon>
        <taxon>Bacillati</taxon>
        <taxon>Bacillota</taxon>
        <taxon>Clostridia</taxon>
        <taxon>Eubacteriales</taxon>
        <taxon>Eubacteriales Family XII. Incertae Sedis</taxon>
        <taxon>Fusibacter</taxon>
    </lineage>
</organism>
<comment type="similarity">
    <text evidence="1 2">Belongs to the peptidase M16 family.</text>
</comment>
<accession>A0ABR9ZMU0</accession>
<protein>
    <submittedName>
        <fullName evidence="5">Insulinase family protein</fullName>
    </submittedName>
</protein>
<evidence type="ECO:0000256" key="1">
    <source>
        <dbReference type="ARBA" id="ARBA00007261"/>
    </source>
</evidence>
<dbReference type="Pfam" id="PF00675">
    <property type="entry name" value="Peptidase_M16"/>
    <property type="match status" value="1"/>
</dbReference>
<reference evidence="5 6" key="1">
    <citation type="submission" date="2020-11" db="EMBL/GenBank/DDBJ databases">
        <title>Fusibacter basophilias sp. nov.</title>
        <authorList>
            <person name="Qiu D."/>
        </authorList>
    </citation>
    <scope>NUCLEOTIDE SEQUENCE [LARGE SCALE GENOMIC DNA]</scope>
    <source>
        <strain evidence="5 6">Q10-2</strain>
    </source>
</reference>
<dbReference type="PANTHER" id="PTHR11851">
    <property type="entry name" value="METALLOPROTEASE"/>
    <property type="match status" value="1"/>
</dbReference>
<dbReference type="Gene3D" id="3.30.830.10">
    <property type="entry name" value="Metalloenzyme, LuxS/M16 peptidase-like"/>
    <property type="match status" value="2"/>
</dbReference>
<sequence length="424" mass="48087">MHNKMQLSNGLNIVYQRLEGYKSVCVGVWIKAGSANEDRANNGISHFIEHMLFKGTEKRSAKEIALIIDGIGGEINAYTAKECTCYYAKLLGEDLEVGFDVLSDMIQHSTFETEHMEVEKTVILDEINMYEDSAEDLVEDILTGITFGNHALSLPILGTKETVSGFQREDILAYYSKYYVANNAVISIAGDFDESELEMLCEKYFGEMPQNDQLRLDAVRPEFHSACGHKYKDNEQVQVSIDLQGVPYDDHRSYDLMLLSNIFGGNNSSMLFQKIREESGLSYSIFSQPNFYDDIGTLNISFGVAKENLEQTMKLIIETINLLKQNRLSEEDVEHARAHLRGSFVLGLEGTDNYMDLIGRLELFTQKEKNFDEMMAKIDNIKRETVNALIDLCFEKEKIALAIVGDVDEHLTEMLFNMLKEGII</sequence>
<dbReference type="RefSeq" id="WP_194700014.1">
    <property type="nucleotide sequence ID" value="NZ_JADKNH010000001.1"/>
</dbReference>
<evidence type="ECO:0000259" key="4">
    <source>
        <dbReference type="Pfam" id="PF05193"/>
    </source>
</evidence>
<dbReference type="InterPro" id="IPR011249">
    <property type="entry name" value="Metalloenz_LuxS/M16"/>
</dbReference>